<reference evidence="1 2" key="1">
    <citation type="submission" date="2013-06" db="EMBL/GenBank/DDBJ databases">
        <title>Draft genome sequence of Thauera terpenica.</title>
        <authorList>
            <person name="Liu B."/>
            <person name="Frostegard A.H."/>
            <person name="Shapleigh J.P."/>
        </authorList>
    </citation>
    <scope>NUCLEOTIDE SEQUENCE [LARGE SCALE GENOMIC DNA]</scope>
    <source>
        <strain evidence="1 2">58Eu</strain>
    </source>
</reference>
<name>S9ZIK0_9RHOO</name>
<evidence type="ECO:0000313" key="2">
    <source>
        <dbReference type="Proteomes" id="UP000015455"/>
    </source>
</evidence>
<evidence type="ECO:0000313" key="1">
    <source>
        <dbReference type="EMBL" id="EPZ14416.1"/>
    </source>
</evidence>
<dbReference type="STRING" id="1348657.M622_05400"/>
<keyword evidence="2" id="KW-1185">Reference proteome</keyword>
<organism evidence="1 2">
    <name type="scientific">Thauera terpenica 58Eu</name>
    <dbReference type="NCBI Taxonomy" id="1348657"/>
    <lineage>
        <taxon>Bacteria</taxon>
        <taxon>Pseudomonadati</taxon>
        <taxon>Pseudomonadota</taxon>
        <taxon>Betaproteobacteria</taxon>
        <taxon>Rhodocyclales</taxon>
        <taxon>Zoogloeaceae</taxon>
        <taxon>Thauera</taxon>
    </lineage>
</organism>
<sequence length="92" mass="9792">MSIDAAASRQFALVAKAIAFIRAQGAQAPTLEEIAAAVGLSAQALERVLADWADISPQRFLHYLSRTYPSPHVQWAAPSPRTASVSSFPVTA</sequence>
<accession>S9ZIK0</accession>
<comment type="caution">
    <text evidence="1">The sequence shown here is derived from an EMBL/GenBank/DDBJ whole genome shotgun (WGS) entry which is preliminary data.</text>
</comment>
<dbReference type="PATRIC" id="fig|1348657.5.peg.2971"/>
<proteinExistence type="predicted"/>
<dbReference type="Gene3D" id="1.10.10.60">
    <property type="entry name" value="Homeodomain-like"/>
    <property type="match status" value="1"/>
</dbReference>
<dbReference type="AlphaFoldDB" id="S9ZIK0"/>
<dbReference type="EMBL" id="ATJV01000081">
    <property type="protein sequence ID" value="EPZ14416.1"/>
    <property type="molecule type" value="Genomic_DNA"/>
</dbReference>
<gene>
    <name evidence="1" type="ORF">M622_05400</name>
</gene>
<dbReference type="InterPro" id="IPR009057">
    <property type="entry name" value="Homeodomain-like_sf"/>
</dbReference>
<dbReference type="SUPFAM" id="SSF46689">
    <property type="entry name" value="Homeodomain-like"/>
    <property type="match status" value="1"/>
</dbReference>
<dbReference type="Proteomes" id="UP000015455">
    <property type="component" value="Unassembled WGS sequence"/>
</dbReference>
<dbReference type="eggNOG" id="COG0350">
    <property type="taxonomic scope" value="Bacteria"/>
</dbReference>
<evidence type="ECO:0008006" key="3">
    <source>
        <dbReference type="Google" id="ProtNLM"/>
    </source>
</evidence>
<protein>
    <recommendedName>
        <fullName evidence="3">HTH araC/xylS-type domain-containing protein</fullName>
    </recommendedName>
</protein>